<keyword evidence="1" id="KW-0472">Membrane</keyword>
<protein>
    <submittedName>
        <fullName evidence="2">Rhamnose biosynthetic enzyme 1</fullName>
    </submittedName>
</protein>
<sequence length="162" mass="18696">ADNLEGDIGLHCVRLSNLILANMVTFLLLMAYYRPKALVVMEQPKSSWLFKQVRCLEVIWRLNMEKYLTYMGSWGGLLLKGTHLMSNFSLKAMVRKCTKKLKEKVAQRVEAMNRKRVAAGKPKKVFWVRTPDKKFHGGKDLASTAIYPKRFARAVFNCWLKA</sequence>
<keyword evidence="3" id="KW-1185">Reference proteome</keyword>
<keyword evidence="1" id="KW-0812">Transmembrane</keyword>
<feature type="transmembrane region" description="Helical" evidence="1">
    <location>
        <begin position="15"/>
        <end position="33"/>
    </location>
</feature>
<comment type="caution">
    <text evidence="2">The sequence shown here is derived from an EMBL/GenBank/DDBJ whole genome shotgun (WGS) entry which is preliminary data.</text>
</comment>
<evidence type="ECO:0000313" key="3">
    <source>
        <dbReference type="Proteomes" id="UP001642464"/>
    </source>
</evidence>
<evidence type="ECO:0000313" key="2">
    <source>
        <dbReference type="EMBL" id="CAK9048207.1"/>
    </source>
</evidence>
<proteinExistence type="predicted"/>
<evidence type="ECO:0000256" key="1">
    <source>
        <dbReference type="SAM" id="Phobius"/>
    </source>
</evidence>
<feature type="non-terminal residue" evidence="2">
    <location>
        <position position="1"/>
    </location>
</feature>
<dbReference type="EMBL" id="CAXAMM010020571">
    <property type="protein sequence ID" value="CAK9048207.1"/>
    <property type="molecule type" value="Genomic_DNA"/>
</dbReference>
<keyword evidence="1" id="KW-1133">Transmembrane helix</keyword>
<dbReference type="Proteomes" id="UP001642464">
    <property type="component" value="Unassembled WGS sequence"/>
</dbReference>
<accession>A0ABP0M9M5</accession>
<organism evidence="2 3">
    <name type="scientific">Durusdinium trenchii</name>
    <dbReference type="NCBI Taxonomy" id="1381693"/>
    <lineage>
        <taxon>Eukaryota</taxon>
        <taxon>Sar</taxon>
        <taxon>Alveolata</taxon>
        <taxon>Dinophyceae</taxon>
        <taxon>Suessiales</taxon>
        <taxon>Symbiodiniaceae</taxon>
        <taxon>Durusdinium</taxon>
    </lineage>
</organism>
<reference evidence="2 3" key="1">
    <citation type="submission" date="2024-02" db="EMBL/GenBank/DDBJ databases">
        <authorList>
            <person name="Chen Y."/>
            <person name="Shah S."/>
            <person name="Dougan E. K."/>
            <person name="Thang M."/>
            <person name="Chan C."/>
        </authorList>
    </citation>
    <scope>NUCLEOTIDE SEQUENCE [LARGE SCALE GENOMIC DNA]</scope>
</reference>
<gene>
    <name evidence="2" type="ORF">SCF082_LOCUS26886</name>
</gene>
<name>A0ABP0M9M5_9DINO</name>